<sequence>MNIEVEKSYGLLRFINKPRPWPVRCLYGVLSWCGLLLLGAPIRVASDSCRLAMKPNGIKIVIRRVIWFVHAGWFPISIRSDYFFDISEKMSVPACRSLIDWLERRPHMDSFDRRIWQADLYGGILERQCEKQGELLLTPDHPLMREDEAFRHSLDDALQALGRRLADPPAKPQASKRFKKGSDSFDKNDAYQTIGDFRQLMQGLGWSWYVVSGTLLGAVREQDFLGHDYDIDVGVDFQDFELSLLEEAVASSAGSWFIKSVSYCTFREPKEDGSVRYHQMDKPILVKLVHRTGLVADLFVHVEESGVLWHGSAIHRWDNSPFELAEYRLGEETVYGAADADRYLTENYGDWRTPVLEFDCSVDPPNIRYSRTARAVTYLAKVAYRFVLDGDVERARRYLDSMEASGVIERYDSAWRYNG</sequence>
<keyword evidence="1" id="KW-0472">Membrane</keyword>
<proteinExistence type="predicted"/>
<evidence type="ECO:0000313" key="2">
    <source>
        <dbReference type="EMBL" id="NAW13341.1"/>
    </source>
</evidence>
<dbReference type="RefSeq" id="WP_161423583.1">
    <property type="nucleotide sequence ID" value="NZ_JARWMY010000011.1"/>
</dbReference>
<dbReference type="GO" id="GO:0009100">
    <property type="term" value="P:glycoprotein metabolic process"/>
    <property type="evidence" value="ECO:0007669"/>
    <property type="project" value="UniProtKB-ARBA"/>
</dbReference>
<dbReference type="Proteomes" id="UP000448235">
    <property type="component" value="Unassembled WGS sequence"/>
</dbReference>
<dbReference type="PANTHER" id="PTHR43404">
    <property type="entry name" value="LIPOPOLYSACCHARIDE CHOLINEPHOSPHOTRANSFERASE LICD"/>
    <property type="match status" value="1"/>
</dbReference>
<comment type="caution">
    <text evidence="2">The sequence shown here is derived from an EMBL/GenBank/DDBJ whole genome shotgun (WGS) entry which is preliminary data.</text>
</comment>
<dbReference type="EMBL" id="WUTS01000001">
    <property type="protein sequence ID" value="NAW13341.1"/>
    <property type="molecule type" value="Genomic_DNA"/>
</dbReference>
<keyword evidence="1" id="KW-1133">Transmembrane helix</keyword>
<protein>
    <recommendedName>
        <fullName evidence="4">LicD family protein</fullName>
    </recommendedName>
</protein>
<evidence type="ECO:0000256" key="1">
    <source>
        <dbReference type="SAM" id="Phobius"/>
    </source>
</evidence>
<evidence type="ECO:0008006" key="4">
    <source>
        <dbReference type="Google" id="ProtNLM"/>
    </source>
</evidence>
<dbReference type="InterPro" id="IPR052942">
    <property type="entry name" value="LPS_cholinephosphotransferase"/>
</dbReference>
<reference evidence="2 3" key="1">
    <citation type="submission" date="2019-12" db="EMBL/GenBank/DDBJ databases">
        <title>Draft genome sequencing of Halomonas icarensis D1-1.</title>
        <authorList>
            <person name="Pandiyan K."/>
            <person name="Kushwaha P."/>
            <person name="Gowdham M."/>
            <person name="Chakdar H."/>
            <person name="Singh A."/>
            <person name="Kumar M."/>
            <person name="Saxena A.K."/>
        </authorList>
    </citation>
    <scope>NUCLEOTIDE SEQUENCE [LARGE SCALE GENOMIC DNA]</scope>
    <source>
        <strain evidence="2 3">D1-1</strain>
    </source>
</reference>
<keyword evidence="3" id="KW-1185">Reference proteome</keyword>
<feature type="transmembrane region" description="Helical" evidence="1">
    <location>
        <begin position="21"/>
        <end position="42"/>
    </location>
</feature>
<organism evidence="2 3">
    <name type="scientific">Halomonas icarae</name>
    <dbReference type="NCBI Taxonomy" id="2691040"/>
    <lineage>
        <taxon>Bacteria</taxon>
        <taxon>Pseudomonadati</taxon>
        <taxon>Pseudomonadota</taxon>
        <taxon>Gammaproteobacteria</taxon>
        <taxon>Oceanospirillales</taxon>
        <taxon>Halomonadaceae</taxon>
        <taxon>Halomonas</taxon>
    </lineage>
</organism>
<dbReference type="PANTHER" id="PTHR43404:SF1">
    <property type="entry name" value="MNN4P"/>
    <property type="match status" value="1"/>
</dbReference>
<keyword evidence="1" id="KW-0812">Transmembrane</keyword>
<dbReference type="AlphaFoldDB" id="A0A7X4VZY1"/>
<gene>
    <name evidence="2" type="ORF">GRB80_10820</name>
</gene>
<evidence type="ECO:0000313" key="3">
    <source>
        <dbReference type="Proteomes" id="UP000448235"/>
    </source>
</evidence>
<accession>A0A7X4VZY1</accession>
<name>A0A7X4VZY1_9GAMM</name>